<dbReference type="PANTHER" id="PTHR47447:SF26">
    <property type="entry name" value="CHLOROPLAST RNA SPLICING4"/>
    <property type="match status" value="1"/>
</dbReference>
<name>A0A8J5SNJ8_ZIZPA</name>
<dbReference type="Proteomes" id="UP000729402">
    <property type="component" value="Unassembled WGS sequence"/>
</dbReference>
<dbReference type="PANTHER" id="PTHR47447">
    <property type="entry name" value="OS03G0856100 PROTEIN"/>
    <property type="match status" value="1"/>
</dbReference>
<reference evidence="2" key="1">
    <citation type="journal article" date="2021" name="bioRxiv">
        <title>Whole Genome Assembly and Annotation of Northern Wild Rice, Zizania palustris L., Supports a Whole Genome Duplication in the Zizania Genus.</title>
        <authorList>
            <person name="Haas M."/>
            <person name="Kono T."/>
            <person name="Macchietto M."/>
            <person name="Millas R."/>
            <person name="McGilp L."/>
            <person name="Shao M."/>
            <person name="Duquette J."/>
            <person name="Hirsch C.N."/>
            <person name="Kimball J."/>
        </authorList>
    </citation>
    <scope>NUCLEOTIDE SEQUENCE</scope>
    <source>
        <tissue evidence="2">Fresh leaf tissue</tissue>
    </source>
</reference>
<gene>
    <name evidence="2" type="ORF">GUJ93_ZPchr0006g44961</name>
</gene>
<dbReference type="AlphaFoldDB" id="A0A8J5SNJ8"/>
<accession>A0A8J5SNJ8</accession>
<reference evidence="2" key="2">
    <citation type="submission" date="2021-02" db="EMBL/GenBank/DDBJ databases">
        <authorList>
            <person name="Kimball J.A."/>
            <person name="Haas M.W."/>
            <person name="Macchietto M."/>
            <person name="Kono T."/>
            <person name="Duquette J."/>
            <person name="Shao M."/>
        </authorList>
    </citation>
    <scope>NUCLEOTIDE SEQUENCE</scope>
    <source>
        <tissue evidence="2">Fresh leaf tissue</tissue>
    </source>
</reference>
<dbReference type="OrthoDB" id="185373at2759"/>
<organism evidence="2 3">
    <name type="scientific">Zizania palustris</name>
    <name type="common">Northern wild rice</name>
    <dbReference type="NCBI Taxonomy" id="103762"/>
    <lineage>
        <taxon>Eukaryota</taxon>
        <taxon>Viridiplantae</taxon>
        <taxon>Streptophyta</taxon>
        <taxon>Embryophyta</taxon>
        <taxon>Tracheophyta</taxon>
        <taxon>Spermatophyta</taxon>
        <taxon>Magnoliopsida</taxon>
        <taxon>Liliopsida</taxon>
        <taxon>Poales</taxon>
        <taxon>Poaceae</taxon>
        <taxon>BOP clade</taxon>
        <taxon>Oryzoideae</taxon>
        <taxon>Oryzeae</taxon>
        <taxon>Zizaniinae</taxon>
        <taxon>Zizania</taxon>
    </lineage>
</organism>
<dbReference type="EMBL" id="JAAALK010000283">
    <property type="protein sequence ID" value="KAG8076993.1"/>
    <property type="molecule type" value="Genomic_DNA"/>
</dbReference>
<evidence type="ECO:0000313" key="3">
    <source>
        <dbReference type="Proteomes" id="UP000729402"/>
    </source>
</evidence>
<keyword evidence="3" id="KW-1185">Reference proteome</keyword>
<keyword evidence="1" id="KW-0677">Repeat</keyword>
<protein>
    <submittedName>
        <fullName evidence="2">Uncharacterized protein</fullName>
    </submittedName>
</protein>
<sequence length="107" mass="12222">MNPFLGEWLRVEEKDWGADLRKLSAGAALIALTLWLDQMQDASLQGAPESPKSVVLVTGEGEYNMNKRLDVFSLRQMEIAYARHKVNLVMQDDPICYWPDCVFAHMH</sequence>
<proteinExistence type="predicted"/>
<evidence type="ECO:0000313" key="2">
    <source>
        <dbReference type="EMBL" id="KAG8076993.1"/>
    </source>
</evidence>
<comment type="caution">
    <text evidence="2">The sequence shown here is derived from an EMBL/GenBank/DDBJ whole genome shotgun (WGS) entry which is preliminary data.</text>
</comment>
<evidence type="ECO:0000256" key="1">
    <source>
        <dbReference type="ARBA" id="ARBA00022737"/>
    </source>
</evidence>